<evidence type="ECO:0000313" key="3">
    <source>
        <dbReference type="EMBL" id="KDP45910.1"/>
    </source>
</evidence>
<organism evidence="3 4">
    <name type="scientific">Jatropha curcas</name>
    <name type="common">Barbados nut</name>
    <dbReference type="NCBI Taxonomy" id="180498"/>
    <lineage>
        <taxon>Eukaryota</taxon>
        <taxon>Viridiplantae</taxon>
        <taxon>Streptophyta</taxon>
        <taxon>Embryophyta</taxon>
        <taxon>Tracheophyta</taxon>
        <taxon>Spermatophyta</taxon>
        <taxon>Magnoliopsida</taxon>
        <taxon>eudicotyledons</taxon>
        <taxon>Gunneridae</taxon>
        <taxon>Pentapetalae</taxon>
        <taxon>rosids</taxon>
        <taxon>fabids</taxon>
        <taxon>Malpighiales</taxon>
        <taxon>Euphorbiaceae</taxon>
        <taxon>Crotonoideae</taxon>
        <taxon>Jatropheae</taxon>
        <taxon>Jatropha</taxon>
    </lineage>
</organism>
<dbReference type="AlphaFoldDB" id="A0A067LM87"/>
<feature type="coiled-coil region" evidence="1">
    <location>
        <begin position="96"/>
        <end position="148"/>
    </location>
</feature>
<evidence type="ECO:0000313" key="4">
    <source>
        <dbReference type="Proteomes" id="UP000027138"/>
    </source>
</evidence>
<sequence length="238" mass="26904">MPSMIPDIQRTEASTVVGATPFELPPSSASFKPLRKRQREPVSVPPHVPSRSMDIRGYFLHKSDQICLFKAINANSMHFARIIKLKIGCIEMEVKKNQMEDALKSAEVSMREQEAQHKAEIVARDVDIDKLREENWDLLNKNKELESKACLSLRTNIINELRVKQPEVEWSWVNEIYPIEAKHDEEDGGGEETGGDGVPQDPVMAYLRIQNADGSPLQPEGDAYIHAISFERQNTVVA</sequence>
<feature type="region of interest" description="Disordered" evidence="2">
    <location>
        <begin position="27"/>
        <end position="47"/>
    </location>
</feature>
<keyword evidence="4" id="KW-1185">Reference proteome</keyword>
<keyword evidence="1" id="KW-0175">Coiled coil</keyword>
<name>A0A067LM87_JATCU</name>
<protein>
    <submittedName>
        <fullName evidence="3">Uncharacterized protein</fullName>
    </submittedName>
</protein>
<accession>A0A067LM87</accession>
<evidence type="ECO:0000256" key="1">
    <source>
        <dbReference type="SAM" id="Coils"/>
    </source>
</evidence>
<proteinExistence type="predicted"/>
<dbReference type="Proteomes" id="UP000027138">
    <property type="component" value="Unassembled WGS sequence"/>
</dbReference>
<reference evidence="3 4" key="1">
    <citation type="journal article" date="2014" name="PLoS ONE">
        <title>Global Analysis of Gene Expression Profiles in Physic Nut (Jatropha curcas L.) Seedlings Exposed to Salt Stress.</title>
        <authorList>
            <person name="Zhang L."/>
            <person name="Zhang C."/>
            <person name="Wu P."/>
            <person name="Chen Y."/>
            <person name="Li M."/>
            <person name="Jiang H."/>
            <person name="Wu G."/>
        </authorList>
    </citation>
    <scope>NUCLEOTIDE SEQUENCE [LARGE SCALE GENOMIC DNA]</scope>
    <source>
        <strain evidence="4">cv. GZQX0401</strain>
        <tissue evidence="3">Young leaves</tissue>
    </source>
</reference>
<gene>
    <name evidence="3" type="ORF">JCGZ_15470</name>
</gene>
<dbReference type="EMBL" id="KK914225">
    <property type="protein sequence ID" value="KDP45910.1"/>
    <property type="molecule type" value="Genomic_DNA"/>
</dbReference>
<evidence type="ECO:0000256" key="2">
    <source>
        <dbReference type="SAM" id="MobiDB-lite"/>
    </source>
</evidence>